<evidence type="ECO:0000313" key="3">
    <source>
        <dbReference type="Proteomes" id="UP001596287"/>
    </source>
</evidence>
<feature type="non-terminal residue" evidence="2">
    <location>
        <position position="59"/>
    </location>
</feature>
<dbReference type="EMBL" id="JBHSQB010000021">
    <property type="protein sequence ID" value="MFC6098281.1"/>
    <property type="molecule type" value="Genomic_DNA"/>
</dbReference>
<accession>A0ABW1PT36</accession>
<proteinExistence type="predicted"/>
<name>A0ABW1PT36_9FLAO</name>
<organism evidence="2 3">
    <name type="scientific">Flavobacterium qiangtangense</name>
    <dbReference type="NCBI Taxonomy" id="1442595"/>
    <lineage>
        <taxon>Bacteria</taxon>
        <taxon>Pseudomonadati</taxon>
        <taxon>Bacteroidota</taxon>
        <taxon>Flavobacteriia</taxon>
        <taxon>Flavobacteriales</taxon>
        <taxon>Flavobacteriaceae</taxon>
        <taxon>Flavobacterium</taxon>
    </lineage>
</organism>
<sequence length="59" mass="6778">MRTKLILFGLFFSIASFAQQDSQFTQYMYNTANINPAYAGQRKALSIFGLHRTQWVGLD</sequence>
<reference evidence="3" key="1">
    <citation type="journal article" date="2019" name="Int. J. Syst. Evol. Microbiol.">
        <title>The Global Catalogue of Microorganisms (GCM) 10K type strain sequencing project: providing services to taxonomists for standard genome sequencing and annotation.</title>
        <authorList>
            <consortium name="The Broad Institute Genomics Platform"/>
            <consortium name="The Broad Institute Genome Sequencing Center for Infectious Disease"/>
            <person name="Wu L."/>
            <person name="Ma J."/>
        </authorList>
    </citation>
    <scope>NUCLEOTIDE SEQUENCE [LARGE SCALE GENOMIC DNA]</scope>
    <source>
        <strain evidence="3">CCUG 49679</strain>
    </source>
</reference>
<gene>
    <name evidence="2" type="ORF">ACFPVY_16640</name>
</gene>
<comment type="caution">
    <text evidence="2">The sequence shown here is derived from an EMBL/GenBank/DDBJ whole genome shotgun (WGS) entry which is preliminary data.</text>
</comment>
<dbReference type="RefSeq" id="WP_379793536.1">
    <property type="nucleotide sequence ID" value="NZ_JBHSQB010000021.1"/>
</dbReference>
<evidence type="ECO:0000313" key="2">
    <source>
        <dbReference type="EMBL" id="MFC6098281.1"/>
    </source>
</evidence>
<dbReference type="Proteomes" id="UP001596287">
    <property type="component" value="Unassembled WGS sequence"/>
</dbReference>
<feature type="signal peptide" evidence="1">
    <location>
        <begin position="1"/>
        <end position="18"/>
    </location>
</feature>
<dbReference type="InterPro" id="IPR019861">
    <property type="entry name" value="PorP/SprF_Bacteroidetes"/>
</dbReference>
<keyword evidence="3" id="KW-1185">Reference proteome</keyword>
<evidence type="ECO:0000256" key="1">
    <source>
        <dbReference type="SAM" id="SignalP"/>
    </source>
</evidence>
<protein>
    <submittedName>
        <fullName evidence="2">Type IX secretion system membrane protein PorP/SprF</fullName>
    </submittedName>
</protein>
<feature type="chain" id="PRO_5047382724" evidence="1">
    <location>
        <begin position="19"/>
        <end position="59"/>
    </location>
</feature>
<dbReference type="Pfam" id="PF11751">
    <property type="entry name" value="PorP_SprF"/>
    <property type="match status" value="1"/>
</dbReference>
<keyword evidence="1" id="KW-0732">Signal</keyword>